<dbReference type="EMBL" id="JAIHNG010000116">
    <property type="protein sequence ID" value="KAI5958591.1"/>
    <property type="molecule type" value="Genomic_DNA"/>
</dbReference>
<evidence type="ECO:0000313" key="5">
    <source>
        <dbReference type="Proteomes" id="UP001204833"/>
    </source>
</evidence>
<dbReference type="InterPro" id="IPR036869">
    <property type="entry name" value="J_dom_sf"/>
</dbReference>
<proteinExistence type="predicted"/>
<feature type="compositionally biased region" description="Basic and acidic residues" evidence="2">
    <location>
        <begin position="180"/>
        <end position="194"/>
    </location>
</feature>
<dbReference type="Gene3D" id="1.10.287.110">
    <property type="entry name" value="DnaJ domain"/>
    <property type="match status" value="1"/>
</dbReference>
<dbReference type="PROSITE" id="PS50076">
    <property type="entry name" value="DNAJ_2"/>
    <property type="match status" value="1"/>
</dbReference>
<dbReference type="GO" id="GO:0016558">
    <property type="term" value="P:protein import into peroxisome matrix"/>
    <property type="evidence" value="ECO:0007669"/>
    <property type="project" value="TreeGrafter"/>
</dbReference>
<dbReference type="InterPro" id="IPR001623">
    <property type="entry name" value="DnaJ_domain"/>
</dbReference>
<protein>
    <submittedName>
        <fullName evidence="4">CAJ1</fullName>
    </submittedName>
</protein>
<dbReference type="Proteomes" id="UP001204833">
    <property type="component" value="Unassembled WGS sequence"/>
</dbReference>
<dbReference type="FunFam" id="1.10.287.110:FF:000028">
    <property type="entry name" value="DnaJ domain protein"/>
    <property type="match status" value="1"/>
</dbReference>
<dbReference type="InterPro" id="IPR026894">
    <property type="entry name" value="DnaJ_X"/>
</dbReference>
<dbReference type="PRINTS" id="PR00625">
    <property type="entry name" value="JDOMAIN"/>
</dbReference>
<dbReference type="AlphaFoldDB" id="A0AAD5BEY2"/>
<feature type="domain" description="J" evidence="3">
    <location>
        <begin position="6"/>
        <end position="71"/>
    </location>
</feature>
<dbReference type="PANTHER" id="PTHR45006">
    <property type="entry name" value="DNAJ-LIKE PROTEIN 1"/>
    <property type="match status" value="1"/>
</dbReference>
<dbReference type="SUPFAM" id="SSF46565">
    <property type="entry name" value="Chaperone J-domain"/>
    <property type="match status" value="1"/>
</dbReference>
<feature type="compositionally biased region" description="Gly residues" evidence="2">
    <location>
        <begin position="144"/>
        <end position="156"/>
    </location>
</feature>
<dbReference type="SMART" id="SM00271">
    <property type="entry name" value="DnaJ"/>
    <property type="match status" value="1"/>
</dbReference>
<organism evidence="4 5">
    <name type="scientific">Candida theae</name>
    <dbReference type="NCBI Taxonomy" id="1198502"/>
    <lineage>
        <taxon>Eukaryota</taxon>
        <taxon>Fungi</taxon>
        <taxon>Dikarya</taxon>
        <taxon>Ascomycota</taxon>
        <taxon>Saccharomycotina</taxon>
        <taxon>Pichiomycetes</taxon>
        <taxon>Debaryomycetaceae</taxon>
        <taxon>Candida/Lodderomyces clade</taxon>
        <taxon>Candida</taxon>
    </lineage>
</organism>
<dbReference type="InterPro" id="IPR052814">
    <property type="entry name" value="Peroxisomal_DnaJ"/>
</dbReference>
<dbReference type="CDD" id="cd06257">
    <property type="entry name" value="DnaJ"/>
    <property type="match status" value="1"/>
</dbReference>
<keyword evidence="1" id="KW-0143">Chaperone</keyword>
<comment type="caution">
    <text evidence="4">The sequence shown here is derived from an EMBL/GenBank/DDBJ whole genome shotgun (WGS) entry which is preliminary data.</text>
</comment>
<sequence>MVVDTTYYDILGVEPTANEQELRKAYRKQAIKLHPDKNGNDPKAAEKFQDLGEAYGILSNADSRKVYDEYGVEGMKEKNVQGQDIDPSEFFEVIFGGVAFKDWIGELGMFNDITKSAEVFDLDEDNSGSDVASSGGETVVSGKADGGGGSGSGSGSGASPVSAGVSHGESSKSSTHLQLHSHEHKGELSSDELKRKKKQKLTKEQREEILRIQEEAREAKLKRIQDLSVILKERLDNYRAAVMNKEGLQHFTTKLKQELDDMKIESFGIQLLHLIGKIYTNQANATLKAAKSFGITKIYTSVKSSTETVKNGYSIIKSALDTQETMEKVMKEQEAFQLKQEQGYTPTQEEMFQQAERERFVTGKFLATAWSLVKFEVTNVLNKVCQTVLNEKGIGKKEKVARANALLYIGTQLLNEQRSADEDEEARIFEEMMADAKMKKANKKKQHTFF</sequence>
<evidence type="ECO:0000256" key="2">
    <source>
        <dbReference type="SAM" id="MobiDB-lite"/>
    </source>
</evidence>
<evidence type="ECO:0000313" key="4">
    <source>
        <dbReference type="EMBL" id="KAI5958591.1"/>
    </source>
</evidence>
<dbReference type="Pfam" id="PF14308">
    <property type="entry name" value="DnaJ-X"/>
    <property type="match status" value="1"/>
</dbReference>
<accession>A0AAD5BEY2</accession>
<name>A0AAD5BEY2_9ASCO</name>
<evidence type="ECO:0000259" key="3">
    <source>
        <dbReference type="PROSITE" id="PS50076"/>
    </source>
</evidence>
<dbReference type="GO" id="GO:0005829">
    <property type="term" value="C:cytosol"/>
    <property type="evidence" value="ECO:0007669"/>
    <property type="project" value="TreeGrafter"/>
</dbReference>
<feature type="compositionally biased region" description="Low complexity" evidence="2">
    <location>
        <begin position="157"/>
        <end position="168"/>
    </location>
</feature>
<evidence type="ECO:0000256" key="1">
    <source>
        <dbReference type="ARBA" id="ARBA00023186"/>
    </source>
</evidence>
<dbReference type="GeneID" id="76150495"/>
<dbReference type="PANTHER" id="PTHR45006:SF1">
    <property type="entry name" value="DNAJ-LIKE PROTEIN 1"/>
    <property type="match status" value="1"/>
</dbReference>
<dbReference type="RefSeq" id="XP_051609038.1">
    <property type="nucleotide sequence ID" value="XM_051751749.1"/>
</dbReference>
<dbReference type="Pfam" id="PF00226">
    <property type="entry name" value="DnaJ"/>
    <property type="match status" value="1"/>
</dbReference>
<reference evidence="4 5" key="1">
    <citation type="journal article" date="2022" name="DNA Res.">
        <title>Genome analysis of five recently described species of the CUG-Ser clade uncovers Candida theae as a new hybrid lineage with pathogenic potential in the Candida parapsilosis species complex.</title>
        <authorList>
            <person name="Mixao V."/>
            <person name="Del Olmo V."/>
            <person name="Hegedusova E."/>
            <person name="Saus E."/>
            <person name="Pryszcz L."/>
            <person name="Cillingova A."/>
            <person name="Nosek J."/>
            <person name="Gabaldon T."/>
        </authorList>
    </citation>
    <scope>NUCLEOTIDE SEQUENCE [LARGE SCALE GENOMIC DNA]</scope>
    <source>
        <strain evidence="4 5">CBS 12239</strain>
    </source>
</reference>
<feature type="region of interest" description="Disordered" evidence="2">
    <location>
        <begin position="125"/>
        <end position="204"/>
    </location>
</feature>
<gene>
    <name evidence="4" type="ORF">KGF57_002436</name>
</gene>
<keyword evidence="5" id="KW-1185">Reference proteome</keyword>